<comment type="caution">
    <text evidence="2">The sequence shown here is derived from an EMBL/GenBank/DDBJ whole genome shotgun (WGS) entry which is preliminary data.</text>
</comment>
<reference evidence="2 4" key="1">
    <citation type="submission" date="2017-11" db="EMBL/GenBank/DDBJ databases">
        <title>De novo assembly and phasing of dikaryotic genomes from two isolates of Puccinia coronata f. sp. avenae, the causal agent of oat crown rust.</title>
        <authorList>
            <person name="Miller M.E."/>
            <person name="Zhang Y."/>
            <person name="Omidvar V."/>
            <person name="Sperschneider J."/>
            <person name="Schwessinger B."/>
            <person name="Raley C."/>
            <person name="Palmer J.M."/>
            <person name="Garnica D."/>
            <person name="Upadhyaya N."/>
            <person name="Rathjen J."/>
            <person name="Taylor J.M."/>
            <person name="Park R.F."/>
            <person name="Dodds P.N."/>
            <person name="Hirsch C.D."/>
            <person name="Kianian S.F."/>
            <person name="Figueroa M."/>
        </authorList>
    </citation>
    <scope>NUCLEOTIDE SEQUENCE [LARGE SCALE GENOMIC DNA]</scope>
    <source>
        <strain evidence="2">12SD80</strain>
    </source>
</reference>
<evidence type="ECO:0008006" key="5">
    <source>
        <dbReference type="Google" id="ProtNLM"/>
    </source>
</evidence>
<accession>A0A2N5T617</accession>
<proteinExistence type="predicted"/>
<dbReference type="EMBL" id="PGCI01000691">
    <property type="protein sequence ID" value="PLW20949.1"/>
    <property type="molecule type" value="Genomic_DNA"/>
</dbReference>
<organism evidence="2 4">
    <name type="scientific">Puccinia coronata f. sp. avenae</name>
    <dbReference type="NCBI Taxonomy" id="200324"/>
    <lineage>
        <taxon>Eukaryota</taxon>
        <taxon>Fungi</taxon>
        <taxon>Dikarya</taxon>
        <taxon>Basidiomycota</taxon>
        <taxon>Pucciniomycotina</taxon>
        <taxon>Pucciniomycetes</taxon>
        <taxon>Pucciniales</taxon>
        <taxon>Pucciniaceae</taxon>
        <taxon>Puccinia</taxon>
    </lineage>
</organism>
<evidence type="ECO:0000313" key="3">
    <source>
        <dbReference type="EMBL" id="PLW47138.1"/>
    </source>
</evidence>
<feature type="region of interest" description="Disordered" evidence="1">
    <location>
        <begin position="64"/>
        <end position="94"/>
    </location>
</feature>
<evidence type="ECO:0000313" key="2">
    <source>
        <dbReference type="EMBL" id="PLW20949.1"/>
    </source>
</evidence>
<protein>
    <recommendedName>
        <fullName evidence="5">DUF659 domain-containing protein</fullName>
    </recommendedName>
</protein>
<feature type="region of interest" description="Disordered" evidence="1">
    <location>
        <begin position="185"/>
        <end position="205"/>
    </location>
</feature>
<evidence type="ECO:0000256" key="1">
    <source>
        <dbReference type="SAM" id="MobiDB-lite"/>
    </source>
</evidence>
<gene>
    <name evidence="3" type="ORF">PCASD_02371</name>
    <name evidence="2" type="ORF">PCASD_13432</name>
</gene>
<sequence length="354" mass="39710">MSQCPFDHSTDTGCTTAWAQTTNAAKHTRKHYHPTSYCQQPTYQNSWLLINPTTNSVHQSLTNAMPCTRKRTTSTQDHTPEDKTNPNSSQAASGIVPAKRLTDKEELSIVIYRLLEEAGTVKLEAMPLDFICGMVTNNAKNNGVAVRELKKLKWPRFKGNTQWIQCFAHTLNLIAQAILRPFGAQKKNGATDNPGSNPEGIDSGNESAQEQISMLLCGHTANLQDEESSRDVDSNSKSDEDKTESLVRLILKMLVKKMKTIAKHLHPANRPWQKDKYFKLANWEPKWITEAIQLAQDMWVSFYKPKTNGSFLLCTSTKYDFKLQVVYTAESLGEHPWRPGAHGSGCVELSSDII</sequence>
<dbReference type="EMBL" id="PGCI01000033">
    <property type="protein sequence ID" value="PLW47138.1"/>
    <property type="molecule type" value="Genomic_DNA"/>
</dbReference>
<name>A0A2N5T617_9BASI</name>
<dbReference type="Proteomes" id="UP000235392">
    <property type="component" value="Unassembled WGS sequence"/>
</dbReference>
<evidence type="ECO:0000313" key="4">
    <source>
        <dbReference type="Proteomes" id="UP000235392"/>
    </source>
</evidence>
<dbReference type="AlphaFoldDB" id="A0A2N5T617"/>